<organism evidence="1 2">
    <name type="scientific">Coleophoma crateriformis</name>
    <dbReference type="NCBI Taxonomy" id="565419"/>
    <lineage>
        <taxon>Eukaryota</taxon>
        <taxon>Fungi</taxon>
        <taxon>Dikarya</taxon>
        <taxon>Ascomycota</taxon>
        <taxon>Pezizomycotina</taxon>
        <taxon>Leotiomycetes</taxon>
        <taxon>Helotiales</taxon>
        <taxon>Dermateaceae</taxon>
        <taxon>Coleophoma</taxon>
    </lineage>
</organism>
<comment type="caution">
    <text evidence="1">The sequence shown here is derived from an EMBL/GenBank/DDBJ whole genome shotgun (WGS) entry which is preliminary data.</text>
</comment>
<gene>
    <name evidence="1" type="ORF">BP5796_07511</name>
</gene>
<dbReference type="EMBL" id="PDLN01000010">
    <property type="protein sequence ID" value="RDW74069.1"/>
    <property type="molecule type" value="Genomic_DNA"/>
</dbReference>
<accession>A0A3D8RJ39</accession>
<name>A0A3D8RJ39_9HELO</name>
<proteinExistence type="predicted"/>
<sequence>MAAFGLYCLEARPPRAIHRETGELGGQRHDVATIAATNTVRPPRVAWHNGVAVVRIREPVRAWDGMGDTHLDLAIPMCMPTLGGTGPLCAATG</sequence>
<keyword evidence="2" id="KW-1185">Reference proteome</keyword>
<evidence type="ECO:0000313" key="1">
    <source>
        <dbReference type="EMBL" id="RDW74069.1"/>
    </source>
</evidence>
<protein>
    <submittedName>
        <fullName evidence="1">Uncharacterized protein</fullName>
    </submittedName>
</protein>
<reference evidence="1 2" key="1">
    <citation type="journal article" date="2018" name="IMA Fungus">
        <title>IMA Genome-F 9: Draft genome sequence of Annulohypoxylon stygium, Aspergillus mulundensis, Berkeleyomyces basicola (syn. Thielaviopsis basicola), Ceratocystis smalleyi, two Cercospora beticola strains, Coleophoma cylindrospora, Fusarium fracticaudum, Phialophora cf. hyalina, and Morchella septimelata.</title>
        <authorList>
            <person name="Wingfield B.D."/>
            <person name="Bills G.F."/>
            <person name="Dong Y."/>
            <person name="Huang W."/>
            <person name="Nel W.J."/>
            <person name="Swalarsk-Parry B.S."/>
            <person name="Vaghefi N."/>
            <person name="Wilken P.M."/>
            <person name="An Z."/>
            <person name="de Beer Z.W."/>
            <person name="De Vos L."/>
            <person name="Chen L."/>
            <person name="Duong T.A."/>
            <person name="Gao Y."/>
            <person name="Hammerbacher A."/>
            <person name="Kikkert J.R."/>
            <person name="Li Y."/>
            <person name="Li H."/>
            <person name="Li K."/>
            <person name="Li Q."/>
            <person name="Liu X."/>
            <person name="Ma X."/>
            <person name="Naidoo K."/>
            <person name="Pethybridge S.J."/>
            <person name="Sun J."/>
            <person name="Steenkamp E.T."/>
            <person name="van der Nest M.A."/>
            <person name="van Wyk S."/>
            <person name="Wingfield M.J."/>
            <person name="Xiong C."/>
            <person name="Yue Q."/>
            <person name="Zhang X."/>
        </authorList>
    </citation>
    <scope>NUCLEOTIDE SEQUENCE [LARGE SCALE GENOMIC DNA]</scope>
    <source>
        <strain evidence="1 2">BP5796</strain>
    </source>
</reference>
<evidence type="ECO:0000313" key="2">
    <source>
        <dbReference type="Proteomes" id="UP000256328"/>
    </source>
</evidence>
<dbReference type="Proteomes" id="UP000256328">
    <property type="component" value="Unassembled WGS sequence"/>
</dbReference>
<dbReference type="AlphaFoldDB" id="A0A3D8RJ39"/>